<name>A0A8X8BLQ1_POLSE</name>
<feature type="non-terminal residue" evidence="2">
    <location>
        <position position="97"/>
    </location>
</feature>
<gene>
    <name evidence="2" type="primary">Itga10</name>
    <name evidence="2" type="ORF">GTO96_0001056</name>
</gene>
<dbReference type="EMBL" id="JAATIS010004040">
    <property type="protein sequence ID" value="KAG2462673.1"/>
    <property type="molecule type" value="Genomic_DNA"/>
</dbReference>
<accession>A0A8X8BLQ1</accession>
<dbReference type="Proteomes" id="UP000886611">
    <property type="component" value="Unassembled WGS sequence"/>
</dbReference>
<feature type="non-terminal residue" evidence="2">
    <location>
        <position position="1"/>
    </location>
</feature>
<dbReference type="InterPro" id="IPR028994">
    <property type="entry name" value="Integrin_alpha_N"/>
</dbReference>
<evidence type="ECO:0000256" key="1">
    <source>
        <dbReference type="SAM" id="MobiDB-lite"/>
    </source>
</evidence>
<protein>
    <submittedName>
        <fullName evidence="2">ITA10 protein</fullName>
    </submittedName>
</protein>
<feature type="region of interest" description="Disordered" evidence="1">
    <location>
        <begin position="1"/>
        <end position="22"/>
    </location>
</feature>
<comment type="caution">
    <text evidence="2">The sequence shown here is derived from an EMBL/GenBank/DDBJ whole genome shotgun (WGS) entry which is preliminary data.</text>
</comment>
<keyword evidence="3" id="KW-1185">Reference proteome</keyword>
<proteinExistence type="predicted"/>
<evidence type="ECO:0000313" key="3">
    <source>
        <dbReference type="Proteomes" id="UP000886611"/>
    </source>
</evidence>
<sequence length="97" mass="10904">MKQPHRVSSAVVENDPTPGSLDDEGVGVTLTCTCFNIDIKSPRIFNGPADALFGFKVLQHEADGQKWCLLLVKYQEFYYAMYIKSSQNGRFELSKGR</sequence>
<dbReference type="Gene3D" id="2.130.10.130">
    <property type="entry name" value="Integrin alpha, N-terminal"/>
    <property type="match status" value="1"/>
</dbReference>
<dbReference type="AlphaFoldDB" id="A0A8X8BLQ1"/>
<evidence type="ECO:0000313" key="2">
    <source>
        <dbReference type="EMBL" id="KAG2462673.1"/>
    </source>
</evidence>
<reference evidence="2 3" key="1">
    <citation type="journal article" date="2021" name="Cell">
        <title>Tracing the genetic footprints of vertebrate landing in non-teleost ray-finned fishes.</title>
        <authorList>
            <person name="Bi X."/>
            <person name="Wang K."/>
            <person name="Yang L."/>
            <person name="Pan H."/>
            <person name="Jiang H."/>
            <person name="Wei Q."/>
            <person name="Fang M."/>
            <person name="Yu H."/>
            <person name="Zhu C."/>
            <person name="Cai Y."/>
            <person name="He Y."/>
            <person name="Gan X."/>
            <person name="Zeng H."/>
            <person name="Yu D."/>
            <person name="Zhu Y."/>
            <person name="Jiang H."/>
            <person name="Qiu Q."/>
            <person name="Yang H."/>
            <person name="Zhang Y.E."/>
            <person name="Wang W."/>
            <person name="Zhu M."/>
            <person name="He S."/>
            <person name="Zhang G."/>
        </authorList>
    </citation>
    <scope>NUCLEOTIDE SEQUENCE [LARGE SCALE GENOMIC DNA]</scope>
    <source>
        <strain evidence="2">Bchr_013</strain>
    </source>
</reference>
<organism evidence="2 3">
    <name type="scientific">Polypterus senegalus</name>
    <name type="common">Senegal bichir</name>
    <dbReference type="NCBI Taxonomy" id="55291"/>
    <lineage>
        <taxon>Eukaryota</taxon>
        <taxon>Metazoa</taxon>
        <taxon>Chordata</taxon>
        <taxon>Craniata</taxon>
        <taxon>Vertebrata</taxon>
        <taxon>Euteleostomi</taxon>
        <taxon>Actinopterygii</taxon>
        <taxon>Polypteriformes</taxon>
        <taxon>Polypteridae</taxon>
        <taxon>Polypterus</taxon>
    </lineage>
</organism>